<organism evidence="1 2">
    <name type="scientific">Wickerhamomyces pijperi</name>
    <name type="common">Yeast</name>
    <name type="synonym">Pichia pijperi</name>
    <dbReference type="NCBI Taxonomy" id="599730"/>
    <lineage>
        <taxon>Eukaryota</taxon>
        <taxon>Fungi</taxon>
        <taxon>Dikarya</taxon>
        <taxon>Ascomycota</taxon>
        <taxon>Saccharomycotina</taxon>
        <taxon>Saccharomycetes</taxon>
        <taxon>Phaffomycetales</taxon>
        <taxon>Wickerhamomycetaceae</taxon>
        <taxon>Wickerhamomyces</taxon>
    </lineage>
</organism>
<proteinExistence type="predicted"/>
<dbReference type="AlphaFoldDB" id="A0A9P8Q9T5"/>
<dbReference type="InterPro" id="IPR006353">
    <property type="entry name" value="HAD-SF_hydro_IIA_CECR5"/>
</dbReference>
<keyword evidence="2" id="KW-1185">Reference proteome</keyword>
<comment type="caution">
    <text evidence="1">The sequence shown here is derived from an EMBL/GenBank/DDBJ whole genome shotgun (WGS) entry which is preliminary data.</text>
</comment>
<evidence type="ECO:0000313" key="2">
    <source>
        <dbReference type="Proteomes" id="UP000774326"/>
    </source>
</evidence>
<dbReference type="Pfam" id="PF13242">
    <property type="entry name" value="Hydrolase_like"/>
    <property type="match status" value="1"/>
</dbReference>
<name>A0A9P8Q9T5_WICPI</name>
<dbReference type="OrthoDB" id="10251048at2759"/>
<dbReference type="InterPro" id="IPR050324">
    <property type="entry name" value="CDP-alcohol_PTase-I"/>
</dbReference>
<dbReference type="InterPro" id="IPR006357">
    <property type="entry name" value="HAD-SF_hydro_IIA"/>
</dbReference>
<dbReference type="GO" id="GO:0005739">
    <property type="term" value="C:mitochondrion"/>
    <property type="evidence" value="ECO:0007669"/>
    <property type="project" value="TreeGrafter"/>
</dbReference>
<protein>
    <submittedName>
        <fullName evidence="1">Uncharacterized protein</fullName>
    </submittedName>
</protein>
<dbReference type="PANTHER" id="PTHR14269">
    <property type="entry name" value="CDP-DIACYLGLYCEROL--GLYCEROL-3-PHOSPHATE 3-PHOSPHATIDYLTRANSFERASE-RELATED"/>
    <property type="match status" value="1"/>
</dbReference>
<dbReference type="SUPFAM" id="SSF56784">
    <property type="entry name" value="HAD-like"/>
    <property type="match status" value="1"/>
</dbReference>
<dbReference type="Proteomes" id="UP000774326">
    <property type="component" value="Unassembled WGS sequence"/>
</dbReference>
<dbReference type="NCBIfam" id="TIGR01456">
    <property type="entry name" value="CECR5"/>
    <property type="match status" value="1"/>
</dbReference>
<reference evidence="1" key="2">
    <citation type="submission" date="2021-01" db="EMBL/GenBank/DDBJ databases">
        <authorList>
            <person name="Schikora-Tamarit M.A."/>
        </authorList>
    </citation>
    <scope>NUCLEOTIDE SEQUENCE</scope>
    <source>
        <strain evidence="1">CBS2887</strain>
    </source>
</reference>
<gene>
    <name evidence="1" type="ORF">WICPIJ_002382</name>
</gene>
<reference evidence="1" key="1">
    <citation type="journal article" date="2021" name="Open Biol.">
        <title>Shared evolutionary footprints suggest mitochondrial oxidative damage underlies multiple complex I losses in fungi.</title>
        <authorList>
            <person name="Schikora-Tamarit M.A."/>
            <person name="Marcet-Houben M."/>
            <person name="Nosek J."/>
            <person name="Gabaldon T."/>
        </authorList>
    </citation>
    <scope>NUCLEOTIDE SEQUENCE</scope>
    <source>
        <strain evidence="1">CBS2887</strain>
    </source>
</reference>
<evidence type="ECO:0000313" key="1">
    <source>
        <dbReference type="EMBL" id="KAH3686632.1"/>
    </source>
</evidence>
<accession>A0A9P8Q9T5</accession>
<dbReference type="InterPro" id="IPR036412">
    <property type="entry name" value="HAD-like_sf"/>
</dbReference>
<sequence>MHVDPSMDGVLIKGDKPIPGASTALQLLQDRQIPWILMTNGGGISEESRAERLTSQLQLPIDVEQIVQSHTPLRSLPGKEEQTVLVIGGVADLSRKVGQGYGFGKVLIPADYVKTNPSIWPFHSKECLEFGQVIDRLEDVKIDNILVFNDPRDLGTDVQVISDVLHKDPSTHVIFSNDDWLWANEYHLPRYGQGVTRFFIESLYKRNHGKELNRTVLGKPTKIAYDYAHSILINRSIQISGTGGPLRVAKLGESITQSPLKSVYMIGDNPASDIIGGFNYGFETGLVRTGVYRDGDVLPCKPTVIGDDVLSVVTQALKNMGLY</sequence>
<dbReference type="GO" id="GO:0046474">
    <property type="term" value="P:glycerophospholipid biosynthetic process"/>
    <property type="evidence" value="ECO:0007669"/>
    <property type="project" value="TreeGrafter"/>
</dbReference>
<dbReference type="Pfam" id="PF13344">
    <property type="entry name" value="Hydrolase_6"/>
    <property type="match status" value="1"/>
</dbReference>
<dbReference type="NCBIfam" id="TIGR01460">
    <property type="entry name" value="HAD-SF-IIA"/>
    <property type="match status" value="1"/>
</dbReference>
<dbReference type="InterPro" id="IPR023214">
    <property type="entry name" value="HAD_sf"/>
</dbReference>
<dbReference type="EMBL" id="JAEUBG010001287">
    <property type="protein sequence ID" value="KAH3686632.1"/>
    <property type="molecule type" value="Genomic_DNA"/>
</dbReference>
<dbReference type="Gene3D" id="3.40.50.1000">
    <property type="entry name" value="HAD superfamily/HAD-like"/>
    <property type="match status" value="2"/>
</dbReference>
<dbReference type="PANTHER" id="PTHR14269:SF57">
    <property type="entry name" value="SUPERFAMILY HYDROLASE, PUTATIVE (AFU_ORTHOLOGUE AFUA_2G02580)-RELATED"/>
    <property type="match status" value="1"/>
</dbReference>